<evidence type="ECO:0000313" key="2">
    <source>
        <dbReference type="EMBL" id="HIT59374.1"/>
    </source>
</evidence>
<sequence length="196" mass="21705">MKKPVTYILIVVVCITSVTMLISRDFNRSETNTFAIQPVISDGYDEIFGDENETSGSYGADDTASVTYDLAVDDNDPIKGYITAQIDLLINGKSCSASVSGEAEAMELTNDKYWEGCLRGDLYVEGDVYDDIYVYFSKLDSRDDIQMSLSVSTEHGSTSFTFGNLLLDEQEYSEIDSHRNYGNSLTDYDATEAAEP</sequence>
<evidence type="ECO:0000256" key="1">
    <source>
        <dbReference type="SAM" id="Phobius"/>
    </source>
</evidence>
<proteinExistence type="predicted"/>
<keyword evidence="1" id="KW-0472">Membrane</keyword>
<keyword evidence="1" id="KW-0812">Transmembrane</keyword>
<keyword evidence="1" id="KW-1133">Transmembrane helix</keyword>
<organism evidence="2 3">
    <name type="scientific">Candidatus Faeciplasma pullistercoris</name>
    <dbReference type="NCBI Taxonomy" id="2840800"/>
    <lineage>
        <taxon>Bacteria</taxon>
        <taxon>Bacillati</taxon>
        <taxon>Bacillota</taxon>
        <taxon>Clostridia</taxon>
        <taxon>Eubacteriales</taxon>
        <taxon>Oscillospiraceae</taxon>
        <taxon>Oscillospiraceae incertae sedis</taxon>
        <taxon>Candidatus Faeciplasma</taxon>
    </lineage>
</organism>
<name>A0A9D1GUM5_9FIRM</name>
<evidence type="ECO:0000313" key="3">
    <source>
        <dbReference type="Proteomes" id="UP000824136"/>
    </source>
</evidence>
<accession>A0A9D1GUM5</accession>
<reference evidence="2" key="2">
    <citation type="journal article" date="2021" name="PeerJ">
        <title>Extensive microbial diversity within the chicken gut microbiome revealed by metagenomics and culture.</title>
        <authorList>
            <person name="Gilroy R."/>
            <person name="Ravi A."/>
            <person name="Getino M."/>
            <person name="Pursley I."/>
            <person name="Horton D.L."/>
            <person name="Alikhan N.F."/>
            <person name="Baker D."/>
            <person name="Gharbi K."/>
            <person name="Hall N."/>
            <person name="Watson M."/>
            <person name="Adriaenssens E.M."/>
            <person name="Foster-Nyarko E."/>
            <person name="Jarju S."/>
            <person name="Secka A."/>
            <person name="Antonio M."/>
            <person name="Oren A."/>
            <person name="Chaudhuri R.R."/>
            <person name="La Ragione R."/>
            <person name="Hildebrand F."/>
            <person name="Pallen M.J."/>
        </authorList>
    </citation>
    <scope>NUCLEOTIDE SEQUENCE</scope>
    <source>
        <strain evidence="2">CHK33-4379</strain>
    </source>
</reference>
<dbReference type="AlphaFoldDB" id="A0A9D1GUM5"/>
<reference evidence="2" key="1">
    <citation type="submission" date="2020-10" db="EMBL/GenBank/DDBJ databases">
        <authorList>
            <person name="Gilroy R."/>
        </authorList>
    </citation>
    <scope>NUCLEOTIDE SEQUENCE</scope>
    <source>
        <strain evidence="2">CHK33-4379</strain>
    </source>
</reference>
<feature type="transmembrane region" description="Helical" evidence="1">
    <location>
        <begin position="6"/>
        <end position="23"/>
    </location>
</feature>
<dbReference type="Proteomes" id="UP000824136">
    <property type="component" value="Unassembled WGS sequence"/>
</dbReference>
<protein>
    <submittedName>
        <fullName evidence="2">Uncharacterized protein</fullName>
    </submittedName>
</protein>
<comment type="caution">
    <text evidence="2">The sequence shown here is derived from an EMBL/GenBank/DDBJ whole genome shotgun (WGS) entry which is preliminary data.</text>
</comment>
<gene>
    <name evidence="2" type="ORF">IAC39_06655</name>
</gene>
<dbReference type="EMBL" id="DVLL01000021">
    <property type="protein sequence ID" value="HIT59374.1"/>
    <property type="molecule type" value="Genomic_DNA"/>
</dbReference>